<protein>
    <submittedName>
        <fullName evidence="1">Uncharacterized protein</fullName>
    </submittedName>
</protein>
<reference evidence="1" key="2">
    <citation type="submission" date="2020-11" db="EMBL/GenBank/DDBJ databases">
        <authorList>
            <person name="McCartney M.A."/>
            <person name="Auch B."/>
            <person name="Kono T."/>
            <person name="Mallez S."/>
            <person name="Becker A."/>
            <person name="Gohl D.M."/>
            <person name="Silverstein K.A.T."/>
            <person name="Koren S."/>
            <person name="Bechman K.B."/>
            <person name="Herman A."/>
            <person name="Abrahante J.E."/>
            <person name="Garbe J."/>
        </authorList>
    </citation>
    <scope>NUCLEOTIDE SEQUENCE</scope>
    <source>
        <strain evidence="1">Duluth1</strain>
        <tissue evidence="1">Whole animal</tissue>
    </source>
</reference>
<dbReference type="Proteomes" id="UP000828390">
    <property type="component" value="Unassembled WGS sequence"/>
</dbReference>
<reference evidence="1" key="1">
    <citation type="journal article" date="2019" name="bioRxiv">
        <title>The Genome of the Zebra Mussel, Dreissena polymorpha: A Resource for Invasive Species Research.</title>
        <authorList>
            <person name="McCartney M.A."/>
            <person name="Auch B."/>
            <person name="Kono T."/>
            <person name="Mallez S."/>
            <person name="Zhang Y."/>
            <person name="Obille A."/>
            <person name="Becker A."/>
            <person name="Abrahante J.E."/>
            <person name="Garbe J."/>
            <person name="Badalamenti J.P."/>
            <person name="Herman A."/>
            <person name="Mangelson H."/>
            <person name="Liachko I."/>
            <person name="Sullivan S."/>
            <person name="Sone E.D."/>
            <person name="Koren S."/>
            <person name="Silverstein K.A.T."/>
            <person name="Beckman K.B."/>
            <person name="Gohl D.M."/>
        </authorList>
    </citation>
    <scope>NUCLEOTIDE SEQUENCE</scope>
    <source>
        <strain evidence="1">Duluth1</strain>
        <tissue evidence="1">Whole animal</tissue>
    </source>
</reference>
<dbReference type="AlphaFoldDB" id="A0A9D4GUD4"/>
<name>A0A9D4GUD4_DREPO</name>
<gene>
    <name evidence="1" type="ORF">DPMN_124890</name>
</gene>
<organism evidence="1 2">
    <name type="scientific">Dreissena polymorpha</name>
    <name type="common">Zebra mussel</name>
    <name type="synonym">Mytilus polymorpha</name>
    <dbReference type="NCBI Taxonomy" id="45954"/>
    <lineage>
        <taxon>Eukaryota</taxon>
        <taxon>Metazoa</taxon>
        <taxon>Spiralia</taxon>
        <taxon>Lophotrochozoa</taxon>
        <taxon>Mollusca</taxon>
        <taxon>Bivalvia</taxon>
        <taxon>Autobranchia</taxon>
        <taxon>Heteroconchia</taxon>
        <taxon>Euheterodonta</taxon>
        <taxon>Imparidentia</taxon>
        <taxon>Neoheterodontei</taxon>
        <taxon>Myida</taxon>
        <taxon>Dreissenoidea</taxon>
        <taxon>Dreissenidae</taxon>
        <taxon>Dreissena</taxon>
    </lineage>
</organism>
<proteinExistence type="predicted"/>
<evidence type="ECO:0000313" key="2">
    <source>
        <dbReference type="Proteomes" id="UP000828390"/>
    </source>
</evidence>
<dbReference type="EMBL" id="JAIWYP010000005">
    <property type="protein sequence ID" value="KAH3823092.1"/>
    <property type="molecule type" value="Genomic_DNA"/>
</dbReference>
<sequence>MGLTPDSLFVASCKNVHNVIAANESPDQPALFGALIRSYPIYLRVTHGFVVSLADMVAPEETAQMRFRNSHGLTKDPFFQMTRNPLRIEGVKQLYCFRFAVLLRNLVSFVDGEDGRIWRYTHLCMICFKNCPRPQCYWKTGLVRNVRMNIQVYTNVKGDTSAWGFLIV</sequence>
<comment type="caution">
    <text evidence="1">The sequence shown here is derived from an EMBL/GenBank/DDBJ whole genome shotgun (WGS) entry which is preliminary data.</text>
</comment>
<evidence type="ECO:0000313" key="1">
    <source>
        <dbReference type="EMBL" id="KAH3823092.1"/>
    </source>
</evidence>
<accession>A0A9D4GUD4</accession>
<keyword evidence="2" id="KW-1185">Reference proteome</keyword>